<reference evidence="2" key="2">
    <citation type="submission" date="2023-05" db="EMBL/GenBank/DDBJ databases">
        <authorList>
            <consortium name="Lawrence Berkeley National Laboratory"/>
            <person name="Steindorff A."/>
            <person name="Hensen N."/>
            <person name="Bonometti L."/>
            <person name="Westerberg I."/>
            <person name="Brannstrom I.O."/>
            <person name="Guillou S."/>
            <person name="Cros-Aarteil S."/>
            <person name="Calhoun S."/>
            <person name="Haridas S."/>
            <person name="Kuo A."/>
            <person name="Mondo S."/>
            <person name="Pangilinan J."/>
            <person name="Riley R."/>
            <person name="Labutti K."/>
            <person name="Andreopoulos B."/>
            <person name="Lipzen A."/>
            <person name="Chen C."/>
            <person name="Yanf M."/>
            <person name="Daum C."/>
            <person name="Ng V."/>
            <person name="Clum A."/>
            <person name="Ohm R."/>
            <person name="Martin F."/>
            <person name="Silar P."/>
            <person name="Natvig D."/>
            <person name="Lalanne C."/>
            <person name="Gautier V."/>
            <person name="Ament-Velasquez S.L."/>
            <person name="Kruys A."/>
            <person name="Hutchinson M.I."/>
            <person name="Powell A.J."/>
            <person name="Barry K."/>
            <person name="Miller A.N."/>
            <person name="Grigoriev I.V."/>
            <person name="Debuchy R."/>
            <person name="Gladieux P."/>
            <person name="Thoren M.H."/>
            <person name="Johannesson H."/>
        </authorList>
    </citation>
    <scope>NUCLEOTIDE SEQUENCE</scope>
    <source>
        <strain evidence="2">CBS 757.83</strain>
    </source>
</reference>
<evidence type="ECO:0000313" key="2">
    <source>
        <dbReference type="EMBL" id="KAK4101635.1"/>
    </source>
</evidence>
<dbReference type="Proteomes" id="UP001305647">
    <property type="component" value="Unassembled WGS sequence"/>
</dbReference>
<evidence type="ECO:0000313" key="3">
    <source>
        <dbReference type="Proteomes" id="UP001305647"/>
    </source>
</evidence>
<proteinExistence type="predicted"/>
<evidence type="ECO:0000256" key="1">
    <source>
        <dbReference type="SAM" id="MobiDB-lite"/>
    </source>
</evidence>
<comment type="caution">
    <text evidence="2">The sequence shown here is derived from an EMBL/GenBank/DDBJ whole genome shotgun (WGS) entry which is preliminary data.</text>
</comment>
<name>A0AAN6T1H3_9PEZI</name>
<reference evidence="2" key="1">
    <citation type="journal article" date="2023" name="Mol. Phylogenet. Evol.">
        <title>Genome-scale phylogeny and comparative genomics of the fungal order Sordariales.</title>
        <authorList>
            <person name="Hensen N."/>
            <person name="Bonometti L."/>
            <person name="Westerberg I."/>
            <person name="Brannstrom I.O."/>
            <person name="Guillou S."/>
            <person name="Cros-Aarteil S."/>
            <person name="Calhoun S."/>
            <person name="Haridas S."/>
            <person name="Kuo A."/>
            <person name="Mondo S."/>
            <person name="Pangilinan J."/>
            <person name="Riley R."/>
            <person name="LaButti K."/>
            <person name="Andreopoulos B."/>
            <person name="Lipzen A."/>
            <person name="Chen C."/>
            <person name="Yan M."/>
            <person name="Daum C."/>
            <person name="Ng V."/>
            <person name="Clum A."/>
            <person name="Steindorff A."/>
            <person name="Ohm R.A."/>
            <person name="Martin F."/>
            <person name="Silar P."/>
            <person name="Natvig D.O."/>
            <person name="Lalanne C."/>
            <person name="Gautier V."/>
            <person name="Ament-Velasquez S.L."/>
            <person name="Kruys A."/>
            <person name="Hutchinson M.I."/>
            <person name="Powell A.J."/>
            <person name="Barry K."/>
            <person name="Miller A.N."/>
            <person name="Grigoriev I.V."/>
            <person name="Debuchy R."/>
            <person name="Gladieux P."/>
            <person name="Hiltunen Thoren M."/>
            <person name="Johannesson H."/>
        </authorList>
    </citation>
    <scope>NUCLEOTIDE SEQUENCE</scope>
    <source>
        <strain evidence="2">CBS 757.83</strain>
    </source>
</reference>
<dbReference type="AlphaFoldDB" id="A0AAN6T1H3"/>
<feature type="region of interest" description="Disordered" evidence="1">
    <location>
        <begin position="1"/>
        <end position="23"/>
    </location>
</feature>
<sequence>MWHLDQLNMPVTTSRGTPGTLPFKRSSASMEKQLGDRKLSSCTCTGELKARFRRLFAAGPVSWTTERTTKRSFSSNWHAFTTFPTKFATQRIAYSHSSKKTILWRYFSLNLSACFKKPRQTHGQIIRGSQTCTLSSGRSPPHHLHGYHLPLVRSITLFPAIDPSTTSLFDTKA</sequence>
<gene>
    <name evidence="2" type="ORF">N658DRAFT_49961</name>
</gene>
<keyword evidence="3" id="KW-1185">Reference proteome</keyword>
<organism evidence="2 3">
    <name type="scientific">Parathielavia hyrcaniae</name>
    <dbReference type="NCBI Taxonomy" id="113614"/>
    <lineage>
        <taxon>Eukaryota</taxon>
        <taxon>Fungi</taxon>
        <taxon>Dikarya</taxon>
        <taxon>Ascomycota</taxon>
        <taxon>Pezizomycotina</taxon>
        <taxon>Sordariomycetes</taxon>
        <taxon>Sordariomycetidae</taxon>
        <taxon>Sordariales</taxon>
        <taxon>Chaetomiaceae</taxon>
        <taxon>Parathielavia</taxon>
    </lineage>
</organism>
<dbReference type="EMBL" id="MU863634">
    <property type="protein sequence ID" value="KAK4101635.1"/>
    <property type="molecule type" value="Genomic_DNA"/>
</dbReference>
<protein>
    <submittedName>
        <fullName evidence="2">Uncharacterized protein</fullName>
    </submittedName>
</protein>
<accession>A0AAN6T1H3</accession>